<sequence>MTDLTVTDDVLADAERLLSRLHSEFGGIDHHRDELRHIWGSGDVAGAMGSFVDNWSWYRKKLLGSIEAVGGLVGSARETFRETDRHLARTG</sequence>
<dbReference type="EMBL" id="JAINZZ010000003">
    <property type="protein sequence ID" value="MBY8876689.1"/>
    <property type="molecule type" value="Genomic_DNA"/>
</dbReference>
<protein>
    <recommendedName>
        <fullName evidence="3">WXG100 family type VII secretion target</fullName>
    </recommendedName>
</protein>
<accession>A0ABS7Q4K3</accession>
<evidence type="ECO:0000313" key="1">
    <source>
        <dbReference type="EMBL" id="MBY8876689.1"/>
    </source>
</evidence>
<proteinExistence type="predicted"/>
<gene>
    <name evidence="1" type="ORF">K7862_03410</name>
</gene>
<evidence type="ECO:0000313" key="2">
    <source>
        <dbReference type="Proteomes" id="UP000778578"/>
    </source>
</evidence>
<name>A0ABS7Q4K3_9ACTN</name>
<dbReference type="RefSeq" id="WP_222960443.1">
    <property type="nucleotide sequence ID" value="NZ_JAINZZ010000003.1"/>
</dbReference>
<comment type="caution">
    <text evidence="1">The sequence shown here is derived from an EMBL/GenBank/DDBJ whole genome shotgun (WGS) entry which is preliminary data.</text>
</comment>
<reference evidence="1 2" key="1">
    <citation type="submission" date="2021-08" db="EMBL/GenBank/DDBJ databases">
        <title>WGS of actinomycetes from Thailand.</title>
        <authorList>
            <person name="Thawai C."/>
        </authorList>
    </citation>
    <scope>NUCLEOTIDE SEQUENCE [LARGE SCALE GENOMIC DNA]</scope>
    <source>
        <strain evidence="1 2">PLK6-54</strain>
    </source>
</reference>
<keyword evidence="2" id="KW-1185">Reference proteome</keyword>
<dbReference type="Proteomes" id="UP000778578">
    <property type="component" value="Unassembled WGS sequence"/>
</dbReference>
<organism evidence="1 2">
    <name type="scientific">Actinacidiphila acidipaludis</name>
    <dbReference type="NCBI Taxonomy" id="2873382"/>
    <lineage>
        <taxon>Bacteria</taxon>
        <taxon>Bacillati</taxon>
        <taxon>Actinomycetota</taxon>
        <taxon>Actinomycetes</taxon>
        <taxon>Kitasatosporales</taxon>
        <taxon>Streptomycetaceae</taxon>
        <taxon>Actinacidiphila</taxon>
    </lineage>
</organism>
<evidence type="ECO:0008006" key="3">
    <source>
        <dbReference type="Google" id="ProtNLM"/>
    </source>
</evidence>